<evidence type="ECO:0000256" key="1">
    <source>
        <dbReference type="ARBA" id="ARBA00022801"/>
    </source>
</evidence>
<dbReference type="InterPro" id="IPR011059">
    <property type="entry name" value="Metal-dep_hydrolase_composite"/>
</dbReference>
<dbReference type="Gene3D" id="2.30.40.10">
    <property type="entry name" value="Urease, subunit C, domain 1"/>
    <property type="match status" value="1"/>
</dbReference>
<gene>
    <name evidence="4" type="ORF">PAPYR_8867</name>
</gene>
<evidence type="ECO:0000313" key="5">
    <source>
        <dbReference type="Proteomes" id="UP001141327"/>
    </source>
</evidence>
<sequence length="518" mass="57778">MPIHPRCSSHTFSKMASPAAPVRPMPKTQFMAVRADYVIPMSETPEHTRDTRLEDGYVLIEGAVIREVGQYTHEIGQRILRECGHSLTIVGGTYSADLSDLPKIRGCVLPGFVKAHGHDHEATIIGLCKDVPLTQWLDGVINVFTGFLNEKREELTRKFRKSPNLVAYRKARLDDIYYGITTSLVHHCNFNKYHVPEIVEANVSAGTKMIIAVGSQDRNYDPRILDIPAQTAVDRLDDYYRRFNGTPLTWVIPGPDQVFSNGPELLRAQKQWAREHGTLIHIHSAEERNTTHWFREKYGRTEIEYLKEIGFLDSNTMLAHQVHSTDGDLELIRATGTNIVHNPLANTILGSGMPNVIKMLQMGIPVAISTDGSGSADNQNILAAARLAAQYQKALYCDASLLPAHKLLEMITVVPAKMLRLNCGELTPGKDADLTIIDLTRPNLTPTTRTNVLENLIWASDGSEVRWVVANGVLVKDNYNFTTLDATEVLSEVQELHSLYQEYAKSARKVIGTGAHQE</sequence>
<dbReference type="InterPro" id="IPR050287">
    <property type="entry name" value="MTA/SAH_deaminase"/>
</dbReference>
<keyword evidence="1" id="KW-0378">Hydrolase</keyword>
<dbReference type="InterPro" id="IPR032466">
    <property type="entry name" value="Metal_Hydrolase"/>
</dbReference>
<dbReference type="Proteomes" id="UP001141327">
    <property type="component" value="Unassembled WGS sequence"/>
</dbReference>
<dbReference type="SUPFAM" id="SSF51338">
    <property type="entry name" value="Composite domain of metallo-dependent hydrolases"/>
    <property type="match status" value="1"/>
</dbReference>
<dbReference type="Pfam" id="PF01979">
    <property type="entry name" value="Amidohydro_1"/>
    <property type="match status" value="1"/>
</dbReference>
<proteinExistence type="predicted"/>
<dbReference type="Gene3D" id="3.20.20.140">
    <property type="entry name" value="Metal-dependent hydrolases"/>
    <property type="match status" value="1"/>
</dbReference>
<keyword evidence="5" id="KW-1185">Reference proteome</keyword>
<dbReference type="EMBL" id="JAPMOS010000084">
    <property type="protein sequence ID" value="KAJ4456026.1"/>
    <property type="molecule type" value="Genomic_DNA"/>
</dbReference>
<feature type="domain" description="Amidohydrolase-related" evidence="3">
    <location>
        <begin position="108"/>
        <end position="474"/>
    </location>
</feature>
<dbReference type="InterPro" id="IPR006680">
    <property type="entry name" value="Amidohydro-rel"/>
</dbReference>
<name>A0ABQ8U9P2_9EUKA</name>
<evidence type="ECO:0000256" key="2">
    <source>
        <dbReference type="SAM" id="MobiDB-lite"/>
    </source>
</evidence>
<protein>
    <submittedName>
        <fullName evidence="4">Atrazine chlorohydrolase</fullName>
    </submittedName>
</protein>
<reference evidence="4" key="1">
    <citation type="journal article" date="2022" name="bioRxiv">
        <title>Genomics of Preaxostyla Flagellates Illuminates Evolutionary Transitions and the Path Towards Mitochondrial Loss.</title>
        <authorList>
            <person name="Novak L.V.F."/>
            <person name="Treitli S.C."/>
            <person name="Pyrih J."/>
            <person name="Halakuc P."/>
            <person name="Pipaliya S.V."/>
            <person name="Vacek V."/>
            <person name="Brzon O."/>
            <person name="Soukal P."/>
            <person name="Eme L."/>
            <person name="Dacks J.B."/>
            <person name="Karnkowska A."/>
            <person name="Elias M."/>
            <person name="Hampl V."/>
        </authorList>
    </citation>
    <scope>NUCLEOTIDE SEQUENCE</scope>
    <source>
        <strain evidence="4">RCP-MX</strain>
    </source>
</reference>
<dbReference type="PANTHER" id="PTHR43794:SF11">
    <property type="entry name" value="AMIDOHYDROLASE-RELATED DOMAIN-CONTAINING PROTEIN"/>
    <property type="match status" value="1"/>
</dbReference>
<comment type="caution">
    <text evidence="4">The sequence shown here is derived from an EMBL/GenBank/DDBJ whole genome shotgun (WGS) entry which is preliminary data.</text>
</comment>
<organism evidence="4 5">
    <name type="scientific">Paratrimastix pyriformis</name>
    <dbReference type="NCBI Taxonomy" id="342808"/>
    <lineage>
        <taxon>Eukaryota</taxon>
        <taxon>Metamonada</taxon>
        <taxon>Preaxostyla</taxon>
        <taxon>Paratrimastigidae</taxon>
        <taxon>Paratrimastix</taxon>
    </lineage>
</organism>
<evidence type="ECO:0000313" key="4">
    <source>
        <dbReference type="EMBL" id="KAJ4456026.1"/>
    </source>
</evidence>
<accession>A0ABQ8U9P2</accession>
<evidence type="ECO:0000259" key="3">
    <source>
        <dbReference type="Pfam" id="PF01979"/>
    </source>
</evidence>
<dbReference type="PANTHER" id="PTHR43794">
    <property type="entry name" value="AMINOHYDROLASE SSNA-RELATED"/>
    <property type="match status" value="1"/>
</dbReference>
<dbReference type="SUPFAM" id="SSF51556">
    <property type="entry name" value="Metallo-dependent hydrolases"/>
    <property type="match status" value="1"/>
</dbReference>
<feature type="region of interest" description="Disordered" evidence="2">
    <location>
        <begin position="1"/>
        <end position="20"/>
    </location>
</feature>